<dbReference type="EMBL" id="JXXK01000004">
    <property type="protein sequence ID" value="KJF40775.1"/>
    <property type="molecule type" value="Genomic_DNA"/>
</dbReference>
<keyword evidence="2" id="KW-1185">Reference proteome</keyword>
<organism evidence="1 2">
    <name type="scientific">Ruthenibacterium lactatiformans</name>
    <dbReference type="NCBI Taxonomy" id="1550024"/>
    <lineage>
        <taxon>Bacteria</taxon>
        <taxon>Bacillati</taxon>
        <taxon>Bacillota</taxon>
        <taxon>Clostridia</taxon>
        <taxon>Eubacteriales</taxon>
        <taxon>Oscillospiraceae</taxon>
        <taxon>Ruthenibacterium</taxon>
    </lineage>
</organism>
<evidence type="ECO:0000313" key="2">
    <source>
        <dbReference type="Proteomes" id="UP000032483"/>
    </source>
</evidence>
<gene>
    <name evidence="1" type="ORF">TQ39_04430</name>
</gene>
<comment type="caution">
    <text evidence="1">The sequence shown here is derived from an EMBL/GenBank/DDBJ whole genome shotgun (WGS) entry which is preliminary data.</text>
</comment>
<dbReference type="Proteomes" id="UP000032483">
    <property type="component" value="Unassembled WGS sequence"/>
</dbReference>
<evidence type="ECO:0000313" key="1">
    <source>
        <dbReference type="EMBL" id="KJF40775.1"/>
    </source>
</evidence>
<sequence length="69" mass="8152">MGYASFREIRIHYHNIFLCGIQCRSPKFAGETLESTLRSRPPRRERHLQLCKTTAKRKGGTRFLLKMEK</sequence>
<dbReference type="AlphaFoldDB" id="A0A0D8J1D1"/>
<reference evidence="1" key="1">
    <citation type="submission" date="2015-02" db="EMBL/GenBank/DDBJ databases">
        <title>A novel member of the family Ruminococcaceae isolated from human feces.</title>
        <authorList>
            <person name="Shkoporov A.N."/>
            <person name="Chaplin A.V."/>
            <person name="Motuzova O.V."/>
            <person name="Kafarskaia L.I."/>
            <person name="Khokhlova E.V."/>
            <person name="Efimov B.A."/>
        </authorList>
    </citation>
    <scope>NUCLEOTIDE SEQUENCE [LARGE SCALE GENOMIC DNA]</scope>
    <source>
        <strain evidence="1">585-1</strain>
    </source>
</reference>
<protein>
    <submittedName>
        <fullName evidence="1">Uncharacterized protein</fullName>
    </submittedName>
</protein>
<proteinExistence type="predicted"/>
<name>A0A0D8J1D1_9FIRM</name>
<accession>A0A0D8J1D1</accession>